<evidence type="ECO:0000256" key="1">
    <source>
        <dbReference type="SAM" id="Coils"/>
    </source>
</evidence>
<proteinExistence type="predicted"/>
<dbReference type="GeneID" id="108744611"/>
<feature type="region of interest" description="Disordered" evidence="2">
    <location>
        <begin position="1219"/>
        <end position="1240"/>
    </location>
</feature>
<feature type="compositionally biased region" description="Polar residues" evidence="2">
    <location>
        <begin position="433"/>
        <end position="445"/>
    </location>
</feature>
<organism evidence="3 4">
    <name type="scientific">Agrilus planipennis</name>
    <name type="common">Emerald ash borer</name>
    <name type="synonym">Agrilus marcopoli</name>
    <dbReference type="NCBI Taxonomy" id="224129"/>
    <lineage>
        <taxon>Eukaryota</taxon>
        <taxon>Metazoa</taxon>
        <taxon>Ecdysozoa</taxon>
        <taxon>Arthropoda</taxon>
        <taxon>Hexapoda</taxon>
        <taxon>Insecta</taxon>
        <taxon>Pterygota</taxon>
        <taxon>Neoptera</taxon>
        <taxon>Endopterygota</taxon>
        <taxon>Coleoptera</taxon>
        <taxon>Polyphaga</taxon>
        <taxon>Elateriformia</taxon>
        <taxon>Buprestoidea</taxon>
        <taxon>Buprestidae</taxon>
        <taxon>Agrilinae</taxon>
        <taxon>Agrilus</taxon>
    </lineage>
</organism>
<feature type="compositionally biased region" description="Basic and acidic residues" evidence="2">
    <location>
        <begin position="1366"/>
        <end position="1381"/>
    </location>
</feature>
<accession>A0A7F5QZ16</accession>
<feature type="compositionally biased region" description="Polar residues" evidence="2">
    <location>
        <begin position="1384"/>
        <end position="1397"/>
    </location>
</feature>
<feature type="compositionally biased region" description="Basic and acidic residues" evidence="2">
    <location>
        <begin position="1508"/>
        <end position="1519"/>
    </location>
</feature>
<keyword evidence="1" id="KW-0175">Coiled coil</keyword>
<feature type="coiled-coil region" evidence="1">
    <location>
        <begin position="1447"/>
        <end position="1474"/>
    </location>
</feature>
<feature type="compositionally biased region" description="Low complexity" evidence="2">
    <location>
        <begin position="1226"/>
        <end position="1237"/>
    </location>
</feature>
<reference evidence="4" key="1">
    <citation type="submission" date="2025-08" db="UniProtKB">
        <authorList>
            <consortium name="RefSeq"/>
        </authorList>
    </citation>
    <scope>IDENTIFICATION</scope>
    <source>
        <tissue evidence="4">Entire body</tissue>
    </source>
</reference>
<evidence type="ECO:0000256" key="2">
    <source>
        <dbReference type="SAM" id="MobiDB-lite"/>
    </source>
</evidence>
<feature type="compositionally biased region" description="Low complexity" evidence="2">
    <location>
        <begin position="1682"/>
        <end position="1694"/>
    </location>
</feature>
<feature type="region of interest" description="Disordered" evidence="2">
    <location>
        <begin position="1508"/>
        <end position="1532"/>
    </location>
</feature>
<feature type="compositionally biased region" description="Low complexity" evidence="2">
    <location>
        <begin position="1738"/>
        <end position="1748"/>
    </location>
</feature>
<feature type="compositionally biased region" description="Basic and acidic residues" evidence="2">
    <location>
        <begin position="1702"/>
        <end position="1714"/>
    </location>
</feature>
<evidence type="ECO:0000313" key="4">
    <source>
        <dbReference type="RefSeq" id="XP_025830530.1"/>
    </source>
</evidence>
<feature type="region of interest" description="Disordered" evidence="2">
    <location>
        <begin position="404"/>
        <end position="451"/>
    </location>
</feature>
<dbReference type="KEGG" id="apln:108744611"/>
<feature type="region of interest" description="Disordered" evidence="2">
    <location>
        <begin position="1682"/>
        <end position="1748"/>
    </location>
</feature>
<evidence type="ECO:0000313" key="3">
    <source>
        <dbReference type="Proteomes" id="UP000192223"/>
    </source>
</evidence>
<keyword evidence="3" id="KW-1185">Reference proteome</keyword>
<dbReference type="Proteomes" id="UP000192223">
    <property type="component" value="Unplaced"/>
</dbReference>
<dbReference type="OrthoDB" id="6783512at2759"/>
<protein>
    <submittedName>
        <fullName evidence="4">Uncharacterized protein LOC108744611</fullName>
    </submittedName>
</protein>
<dbReference type="RefSeq" id="XP_025830530.1">
    <property type="nucleotide sequence ID" value="XM_025974745.1"/>
</dbReference>
<feature type="region of interest" description="Disordered" evidence="2">
    <location>
        <begin position="1366"/>
        <end position="1397"/>
    </location>
</feature>
<sequence length="1769" mass="199974">MDSLFFPPLPVPMIKNECEEIIIDEECSDDSGGEDKTDSWDKEIRKKIAKLVVYQNEKIFNAVVEEYLRLLKRHAVFIQDKQNLLDKITNHIQMFTSFYHEGHENSFQQKYFDVMEEVLTVFSNVQMDIVRQIKKRGCNKSEYVTTIKGIAQKMCCVLSSSLLYNLKHILHVLLKATKHDVEPPSWKDIMNTVYSHFLIQYPLHDYSSESFCRNFLLFERWKEITAVANHKDMERTLYYRCRQTPKSVKADAVISSILMPSSMDSVTDIVTHLIKGKSDAIKSYFDYIEKQKKKCTADEPVSLNDLSFCDLDDDLEYMSRGSDECSKLFYDIVKDYENAKIQGVPSIDINNHGMNEDLDEEGDCIVIDDDDVSECRQRESNLICVISDSDSDCEMVYLSNPTKKKNHTKTKSIKTTPSIPQLWSKTFPEPIGNASSISETNSCSAQSDDHDDDIQILDSESVSSMELSRQSAKEDTSISLNRAQIQKGNSDIREVLRNLVVVKDPELTNTNDEIEIEKSLSSIKEIDLNRVSTPDKSIQGDSNNLTSNLSDSTTIHGKNNVEDDNCHHCSCCAKNKLTSSSSLLISSNQNSGDNREIERNKIVEVSTEIRIEGLESMTNGHTYSYGLITPPSDQPAEGSSSPTCNNVYVEISATDSPRSVVNSDSEEIVIEDDEPFTTEDASENENVKAKYSGESPVIKDDSSKCVLKEREEVNSNVINKANPTENIVREESGLDNESVGQKTEEVGENIVNEENCATNEKNHSVNVLNERNSTTEKNDVSANDEIENIALDVSEESIIFKRKPLPNNDHNIVDSLEVKDDSSKYALKPEGVNSKIINKENPTENIVDSVSKEKSRLVNEFVEQRTKIVHENIGNEENSAIDEENHSINVLHERNSITEQDDVSTSDKIENITPNISEELIVFKSKGLLNTDETVVDSQETKDDSSEYILREEVNSNVINKKNPIENIVDSVSEETSELANESVEQKVKEVVENIVNVESSATENHSVNVLDERNSIIEQDDVSTSDKIENIAPSISEELIVFKSRPLPNNGQRIVDSIETSVIDNNKQATNAPPNVEEISDGVAETSFSTVGRTNAELTNFPQYVIIDGQHYVVNNEIQCVDNADLKSDQFQIASEEVLTDKNFRNFVANGVYLDENGQECFVENEDNIQTVIIDDVYYSCENGLLTIEEVSHLNSSNASSENNSGNLEKETTENAYNFTNLDHPSSSNSTPNINPQVTKEYHNTSFNDVTSTTPSGTISEDISIEEKHKSTEENVITHPTVKEVYRAADSQKSKSASKIMFTSTESIKLTDFDKFEKSVNDNLVHEHNDLWESAFSGPVTKLNSNSGANFPGDGEGMYSFQGTVEKKDSSKRNKSEDICRSYSVSPTENSPEYETIETSDFKKYIQEKENTVNTNKEKKISKDRKQNSLLIHLDKSKIPESVLRKAREQKITQKANEEMQSMQNTAKSILKRKSVSESAIPNKKKATVSPAIPEVSFDPYKSEPEYKLKKNEKEKTESSAVKSHKISKKSSETEKQKAIEVVFGKSKYIKYNKEHFSEESKQKLDEEHFIGLKNLSSYKKQQIAYSCVIRYYGKRQKVYDPQLFEMLPEVSLPFFNKTELLKKWNSQRMEKIDKDRWGKLEKYLKIHHKDRGMKRSCIQERVFYDKTTNSSEVIVYNGGESSSLTSSPGYSGAKNYNSGKHQEHVQQTDKRRGNGVILEKSTPPRKKRGRKPKENPPINVTNINGNNCCGNTSSKPFRFDLSFLKQS</sequence>
<gene>
    <name evidence="4" type="primary">LOC108744611</name>
</gene>
<name>A0A7F5QZ16_AGRPL</name>
<dbReference type="InParanoid" id="A0A7F5QZ16"/>